<organism evidence="6 7">
    <name type="scientific">Maribacter polysiphoniae</name>
    <dbReference type="NCBI Taxonomy" id="429344"/>
    <lineage>
        <taxon>Bacteria</taxon>
        <taxon>Pseudomonadati</taxon>
        <taxon>Bacteroidota</taxon>
        <taxon>Flavobacteriia</taxon>
        <taxon>Flavobacteriales</taxon>
        <taxon>Flavobacteriaceae</taxon>
        <taxon>Maribacter</taxon>
    </lineage>
</organism>
<keyword evidence="8" id="KW-1185">Reference proteome</keyword>
<dbReference type="EMBL" id="JACWLN010000001">
    <property type="protein sequence ID" value="MBD1259761.1"/>
    <property type="molecule type" value="Genomic_DNA"/>
</dbReference>
<dbReference type="PANTHER" id="PTHR43257">
    <property type="entry name" value="PYRUVATE DEHYDROGENASE E1 COMPONENT BETA SUBUNIT"/>
    <property type="match status" value="1"/>
</dbReference>
<dbReference type="NCBIfam" id="NF006667">
    <property type="entry name" value="PRK09212.1"/>
    <property type="match status" value="1"/>
</dbReference>
<proteinExistence type="predicted"/>
<name>A0A316DXI2_9FLAO</name>
<dbReference type="SMART" id="SM00861">
    <property type="entry name" value="Transket_pyr"/>
    <property type="match status" value="1"/>
</dbReference>
<protein>
    <submittedName>
        <fullName evidence="5">Alpha-ketoacid dehydrogenase subunit beta</fullName>
    </submittedName>
    <submittedName>
        <fullName evidence="6">Pyruvate dehydrogenase E1 component beta subunit</fullName>
    </submittedName>
</protein>
<dbReference type="Gene3D" id="3.40.50.970">
    <property type="match status" value="1"/>
</dbReference>
<dbReference type="OrthoDB" id="9769337at2"/>
<feature type="domain" description="Transketolase-like pyrimidine-binding" evidence="4">
    <location>
        <begin position="14"/>
        <end position="189"/>
    </location>
</feature>
<keyword evidence="2" id="KW-0560">Oxidoreductase</keyword>
<sequence>METIKAKKDKIRKLTGSKAMVQALEQELVRDKNIIVMGEDVGKYGGIFGSTTGLYDKFGPERIMDTPISETGFIGAAIGAAAAGLRPVVELMFVDFHGVVMDQIYNHMAKIHYMSGGNVKLPIVLLTGVGGGYSDAAQHSQTLYASFGHLPGMKVVAPTFPEDIKGMLIAAIRDDNPVVFMFHKTLQGLGWMDQLQASLGPVPEDAYTIPLNKAKVVREGKDVTIVGVQMMTIEALNAAGKLAERGIDAEVIDLRSIKPIDKETLLKSVAKTNRLVVVDEDYLSYGITAEISAIMASEGFHHLKSPIVRLAIPDVPIPYSRVLEKYVIPDAQDIINAVENMITV</sequence>
<comment type="caution">
    <text evidence="6">The sequence shown here is derived from an EMBL/GenBank/DDBJ whole genome shotgun (WGS) entry which is preliminary data.</text>
</comment>
<reference evidence="6 7" key="1">
    <citation type="submission" date="2018-05" db="EMBL/GenBank/DDBJ databases">
        <title>Genomic Encyclopedia of Archaeal and Bacterial Type Strains, Phase II (KMG-II): from individual species to whole genera.</title>
        <authorList>
            <person name="Goeker M."/>
        </authorList>
    </citation>
    <scope>NUCLEOTIDE SEQUENCE [LARGE SCALE GENOMIC DNA]</scope>
    <source>
        <strain evidence="6 7">DSM 23514</strain>
    </source>
</reference>
<dbReference type="InterPro" id="IPR009014">
    <property type="entry name" value="Transketo_C/PFOR_II"/>
</dbReference>
<evidence type="ECO:0000256" key="3">
    <source>
        <dbReference type="ARBA" id="ARBA00023052"/>
    </source>
</evidence>
<keyword evidence="6" id="KW-0670">Pyruvate</keyword>
<gene>
    <name evidence="5" type="ORF">HZY62_04115</name>
    <name evidence="6" type="ORF">LX92_02426</name>
</gene>
<dbReference type="SUPFAM" id="SSF52518">
    <property type="entry name" value="Thiamin diphosphate-binding fold (THDP-binding)"/>
    <property type="match status" value="1"/>
</dbReference>
<dbReference type="Gene3D" id="3.40.50.920">
    <property type="match status" value="1"/>
</dbReference>
<evidence type="ECO:0000313" key="6">
    <source>
        <dbReference type="EMBL" id="PWK23097.1"/>
    </source>
</evidence>
<keyword evidence="3" id="KW-0786">Thiamine pyrophosphate</keyword>
<reference evidence="5 8" key="2">
    <citation type="submission" date="2020-07" db="EMBL/GenBank/DDBJ databases">
        <title>The draft genome sequence of Maribacter polysiphoniae KCTC 22021.</title>
        <authorList>
            <person name="Mu L."/>
        </authorList>
    </citation>
    <scope>NUCLEOTIDE SEQUENCE [LARGE SCALE GENOMIC DNA]</scope>
    <source>
        <strain evidence="5 8">KCTC 22021</strain>
    </source>
</reference>
<dbReference type="FunFam" id="3.40.50.920:FF:000001">
    <property type="entry name" value="Pyruvate dehydrogenase E1 beta subunit"/>
    <property type="match status" value="1"/>
</dbReference>
<evidence type="ECO:0000313" key="7">
    <source>
        <dbReference type="Proteomes" id="UP000245667"/>
    </source>
</evidence>
<dbReference type="FunFam" id="3.40.50.970:FF:000001">
    <property type="entry name" value="Pyruvate dehydrogenase E1 beta subunit"/>
    <property type="match status" value="1"/>
</dbReference>
<evidence type="ECO:0000313" key="5">
    <source>
        <dbReference type="EMBL" id="MBD1259761.1"/>
    </source>
</evidence>
<dbReference type="CDD" id="cd07036">
    <property type="entry name" value="TPP_PYR_E1-PDHc-beta_like"/>
    <property type="match status" value="1"/>
</dbReference>
<accession>A0A316DXI2</accession>
<dbReference type="Pfam" id="PF02779">
    <property type="entry name" value="Transket_pyr"/>
    <property type="match status" value="1"/>
</dbReference>
<dbReference type="InterPro" id="IPR029061">
    <property type="entry name" value="THDP-binding"/>
</dbReference>
<dbReference type="AlphaFoldDB" id="A0A316DXI2"/>
<evidence type="ECO:0000259" key="4">
    <source>
        <dbReference type="SMART" id="SM00861"/>
    </source>
</evidence>
<evidence type="ECO:0000313" key="8">
    <source>
        <dbReference type="Proteomes" id="UP000651837"/>
    </source>
</evidence>
<evidence type="ECO:0000256" key="2">
    <source>
        <dbReference type="ARBA" id="ARBA00023002"/>
    </source>
</evidence>
<comment type="cofactor">
    <cofactor evidence="1">
        <name>thiamine diphosphate</name>
        <dbReference type="ChEBI" id="CHEBI:58937"/>
    </cofactor>
</comment>
<dbReference type="EMBL" id="QGGQ01000005">
    <property type="protein sequence ID" value="PWK23097.1"/>
    <property type="molecule type" value="Genomic_DNA"/>
</dbReference>
<dbReference type="InterPro" id="IPR005475">
    <property type="entry name" value="Transketolase-like_Pyr-bd"/>
</dbReference>
<dbReference type="SUPFAM" id="SSF52922">
    <property type="entry name" value="TK C-terminal domain-like"/>
    <property type="match status" value="1"/>
</dbReference>
<dbReference type="GO" id="GO:0016491">
    <property type="term" value="F:oxidoreductase activity"/>
    <property type="evidence" value="ECO:0007669"/>
    <property type="project" value="UniProtKB-KW"/>
</dbReference>
<dbReference type="Proteomes" id="UP000245667">
    <property type="component" value="Unassembled WGS sequence"/>
</dbReference>
<dbReference type="PANTHER" id="PTHR43257:SF2">
    <property type="entry name" value="PYRUVATE DEHYDROGENASE E1 COMPONENT SUBUNIT BETA"/>
    <property type="match status" value="1"/>
</dbReference>
<evidence type="ECO:0000256" key="1">
    <source>
        <dbReference type="ARBA" id="ARBA00001964"/>
    </source>
</evidence>
<dbReference type="InterPro" id="IPR033248">
    <property type="entry name" value="Transketolase_C"/>
</dbReference>
<dbReference type="Proteomes" id="UP000651837">
    <property type="component" value="Unassembled WGS sequence"/>
</dbReference>
<dbReference type="RefSeq" id="WP_109650911.1">
    <property type="nucleotide sequence ID" value="NZ_JACWLN010000001.1"/>
</dbReference>
<dbReference type="Pfam" id="PF02780">
    <property type="entry name" value="Transketolase_C"/>
    <property type="match status" value="1"/>
</dbReference>